<dbReference type="Proteomes" id="UP000236928">
    <property type="component" value="Unassembled WGS sequence"/>
</dbReference>
<protein>
    <submittedName>
        <fullName evidence="2">Uncharacterized protein</fullName>
    </submittedName>
</protein>
<feature type="chain" id="PRO_5015114501" evidence="1">
    <location>
        <begin position="24"/>
        <end position="310"/>
    </location>
</feature>
<reference evidence="2 3" key="1">
    <citation type="submission" date="2014-04" db="EMBL/GenBank/DDBJ databases">
        <title>Comparative Genomics of Cryptosporidium Species.</title>
        <authorList>
            <person name="Silva J.C."/>
            <person name="Su Q."/>
            <person name="Chalmers R."/>
            <person name="Chibucos M.C."/>
            <person name="Elwin K."/>
            <person name="Godinez A."/>
            <person name="Guo F."/>
            <person name="Huynh K."/>
            <person name="Orvis J."/>
            <person name="Ott S."/>
            <person name="Sadzewicz L."/>
            <person name="Sengamalay N."/>
            <person name="Shetty A."/>
            <person name="Sun M."/>
            <person name="Tallon L."/>
            <person name="Xiao L."/>
            <person name="Zhang H."/>
            <person name="Fraser C.M."/>
            <person name="Zhu G."/>
            <person name="Kissinger J."/>
            <person name="Widmer G."/>
        </authorList>
    </citation>
    <scope>NUCLEOTIDE SEQUENCE [LARGE SCALE GENOMIC DNA]</scope>
    <source>
        <strain evidence="2 3">UKMEL1</strain>
    </source>
</reference>
<proteinExistence type="predicted"/>
<organism evidence="2 3">
    <name type="scientific">Cryptosporidium meleagridis</name>
    <dbReference type="NCBI Taxonomy" id="93969"/>
    <lineage>
        <taxon>Eukaryota</taxon>
        <taxon>Sar</taxon>
        <taxon>Alveolata</taxon>
        <taxon>Apicomplexa</taxon>
        <taxon>Conoidasida</taxon>
        <taxon>Coccidia</taxon>
        <taxon>Eucoccidiorida</taxon>
        <taxon>Eimeriorina</taxon>
        <taxon>Cryptosporidiidae</taxon>
        <taxon>Cryptosporidium</taxon>
    </lineage>
</organism>
<accession>A0A2P4YZV3</accession>
<evidence type="ECO:0000313" key="2">
    <source>
        <dbReference type="EMBL" id="POM83358.1"/>
    </source>
</evidence>
<dbReference type="VEuPathDB" id="CryptoDB:CmeUKMEL1_06995"/>
<dbReference type="OrthoDB" id="340921at2759"/>
<evidence type="ECO:0000313" key="3">
    <source>
        <dbReference type="Proteomes" id="UP000236928"/>
    </source>
</evidence>
<keyword evidence="1" id="KW-0732">Signal</keyword>
<dbReference type="EMBL" id="JIBK01000013">
    <property type="protein sequence ID" value="POM83358.1"/>
    <property type="molecule type" value="Genomic_DNA"/>
</dbReference>
<feature type="signal peptide" evidence="1">
    <location>
        <begin position="1"/>
        <end position="23"/>
    </location>
</feature>
<keyword evidence="3" id="KW-1185">Reference proteome</keyword>
<gene>
    <name evidence="2" type="ORF">CmeUKMEL1_06995</name>
</gene>
<evidence type="ECO:0000256" key="1">
    <source>
        <dbReference type="SAM" id="SignalP"/>
    </source>
</evidence>
<sequence length="310" mass="34191">MKMRIFFLFNLLSVAGLSQYAHGRLTRSTSDFGLLEPQFLPGTITTLIQTARKIIGANVEPVSVIGEGKSQISQKDSEKLYSEAVSSAVSVYQKAMNDATNNKLKQRDVITSMPVVDSPKDPVCSVMISGELALALDPRNIFDVDLLGVKITKDDLLFMTDLKNPESLVRSFSLNKIEVPLESVQNSRKCFRMYFDGSPVVMCAKSDEERNEMMNKLTEAIFCKNSGITFSKNTGTIENTGLSDSSLGVPALTTKDLRWIEQIAKKQIQMAGNVQSNVVNWLKSKGNQHVVVKDSLGFNPQITVNGEKVV</sequence>
<dbReference type="AlphaFoldDB" id="A0A2P4YZV3"/>
<comment type="caution">
    <text evidence="2">The sequence shown here is derived from an EMBL/GenBank/DDBJ whole genome shotgun (WGS) entry which is preliminary data.</text>
</comment>
<name>A0A2P4YZV3_9CRYT</name>